<dbReference type="AlphaFoldDB" id="A0A6J4JNT3"/>
<evidence type="ECO:0000313" key="1">
    <source>
        <dbReference type="EMBL" id="CAA9283587.1"/>
    </source>
</evidence>
<reference evidence="1" key="1">
    <citation type="submission" date="2020-02" db="EMBL/GenBank/DDBJ databases">
        <authorList>
            <person name="Meier V. D."/>
        </authorList>
    </citation>
    <scope>NUCLEOTIDE SEQUENCE</scope>
    <source>
        <strain evidence="1">AVDCRST_MAG26</strain>
    </source>
</reference>
<dbReference type="EMBL" id="CADCTK010000834">
    <property type="protein sequence ID" value="CAA9283587.1"/>
    <property type="molecule type" value="Genomic_DNA"/>
</dbReference>
<accession>A0A6J4JNT3</accession>
<sequence length="41" mass="4472">MKIAQLDSEDRQALAEYAAALPLGAEEDKRMPAESPANIEQ</sequence>
<organism evidence="1">
    <name type="scientific">uncultured Chloroflexia bacterium</name>
    <dbReference type="NCBI Taxonomy" id="1672391"/>
    <lineage>
        <taxon>Bacteria</taxon>
        <taxon>Bacillati</taxon>
        <taxon>Chloroflexota</taxon>
        <taxon>Chloroflexia</taxon>
        <taxon>environmental samples</taxon>
    </lineage>
</organism>
<protein>
    <submittedName>
        <fullName evidence="1">Uncharacterized protein</fullName>
    </submittedName>
</protein>
<gene>
    <name evidence="1" type="ORF">AVDCRST_MAG26-3554</name>
</gene>
<name>A0A6J4JNT3_9CHLR</name>
<proteinExistence type="predicted"/>